<protein>
    <submittedName>
        <fullName evidence="1">Uncharacterized protein</fullName>
    </submittedName>
</protein>
<dbReference type="EMBL" id="MWPX01000002">
    <property type="protein sequence ID" value="OUM50270.1"/>
    <property type="molecule type" value="Genomic_DNA"/>
</dbReference>
<name>A0A1Y3MPD2_9BACI</name>
<proteinExistence type="predicted"/>
<dbReference type="InterPro" id="IPR011990">
    <property type="entry name" value="TPR-like_helical_dom_sf"/>
</dbReference>
<dbReference type="AlphaFoldDB" id="A0A1Y3MPD2"/>
<evidence type="ECO:0000313" key="2">
    <source>
        <dbReference type="Proteomes" id="UP000195321"/>
    </source>
</evidence>
<accession>A0A1Y3MPD2</accession>
<evidence type="ECO:0000313" key="1">
    <source>
        <dbReference type="EMBL" id="OUM50270.1"/>
    </source>
</evidence>
<dbReference type="Gene3D" id="1.25.40.10">
    <property type="entry name" value="Tetratricopeptide repeat domain"/>
    <property type="match status" value="1"/>
</dbReference>
<sequence>MEDNFRRVYYLLKLGDVERAKEEAELMVREDPEDVYGYLSLSYVYFYGLHESDIASEYIEEALKLDHLNEFVLLAGLDIFTAQSNFTRLREIAEIGIRNYPEEGSYYFYMSEAVMHLEGMKNVLVYLEKAMELDPENETYVGRYAYILLKHFPKRKEEGLKAEKRALELNPENITNLFCFASIAKEKRNFKKARMLAETAMKLDPNDEGVREIYKDIIVTKNKFCAFTMGFSQILERAFSKFCSLFGFVYNLNRYVYTFLIVLSFIGWLILPIYVIGRYAGIIYFVVLVMCLVSSIIKGKIYKEVGLGMPSDWRTNLRRNQFIRDREISKMKRDVGKVEPVNISTQKLSPEEIESQLASFWGKEAVFEKQQAEEVAPTVARSQLSSEEHKQIQSYSDIKSPRYNKWGICLVIIFSFTLMYRAEKLYNLYQRETGNTTPHISQETKQSIVEYQDRALEEQKEKFNKYTVESILYSLKRSDFSEKSLQQFVEEDYVPVVMGKVGQPSVEKLKNAHPTKFYKEGTITYVLLQDEEGSFLLEIRTTKISHVYGESWDNSEREMQRYHELITKIDTQGIAVGTK</sequence>
<organism evidence="1 2">
    <name type="scientific">Bacillus pseudomycoides</name>
    <dbReference type="NCBI Taxonomy" id="64104"/>
    <lineage>
        <taxon>Bacteria</taxon>
        <taxon>Bacillati</taxon>
        <taxon>Bacillota</taxon>
        <taxon>Bacilli</taxon>
        <taxon>Bacillales</taxon>
        <taxon>Bacillaceae</taxon>
        <taxon>Bacillus</taxon>
        <taxon>Bacillus cereus group</taxon>
    </lineage>
</organism>
<reference evidence="1 2" key="1">
    <citation type="submission" date="2017-02" db="EMBL/GenBank/DDBJ databases">
        <title>Bacillus pseudomycoides isolate FSL K6-0042.</title>
        <authorList>
            <person name="Kovac J."/>
        </authorList>
    </citation>
    <scope>NUCLEOTIDE SEQUENCE [LARGE SCALE GENOMIC DNA]</scope>
    <source>
        <strain evidence="1 2">FSL K6-0042</strain>
    </source>
</reference>
<dbReference type="RefSeq" id="WP_016115355.1">
    <property type="nucleotide sequence ID" value="NZ_CP189809.1"/>
</dbReference>
<comment type="caution">
    <text evidence="1">The sequence shown here is derived from an EMBL/GenBank/DDBJ whole genome shotgun (WGS) entry which is preliminary data.</text>
</comment>
<dbReference type="SUPFAM" id="SSF48452">
    <property type="entry name" value="TPR-like"/>
    <property type="match status" value="1"/>
</dbReference>
<gene>
    <name evidence="1" type="ORF">BW425_04105</name>
</gene>
<dbReference type="Proteomes" id="UP000195321">
    <property type="component" value="Unassembled WGS sequence"/>
</dbReference>